<protein>
    <recommendedName>
        <fullName evidence="3">BZIP domain-containing protein</fullName>
    </recommendedName>
</protein>
<keyword evidence="2" id="KW-1185">Reference proteome</keyword>
<accession>A0ABD3FVI6</accession>
<evidence type="ECO:0000313" key="1">
    <source>
        <dbReference type="EMBL" id="KAL3670937.1"/>
    </source>
</evidence>
<proteinExistence type="predicted"/>
<evidence type="ECO:0008006" key="3">
    <source>
        <dbReference type="Google" id="ProtNLM"/>
    </source>
</evidence>
<sequence>MESSDTAFLSEVSAFLDTDDLCLTGSNVAPTEVNGDTRALRVKLRDRQQKEALRKKRYELRRKNERQALQLMQVELTSRLMLLQHGNKSKNHRSNTNAMVSNSPWRNLVLLQRQQLLQSKEEQEKLISAVTVQASYLKMLRGLDPEELLQAAATQKEASLAIASSMQVNVQSNHVRFAQQLSQVVAAHDQVDDIFSDFNVFNMPTGMTSGMQTSDGVAFFQHFNRFTQPFRLNQTQNSWWKLASFEDMIKDREDYSTLADPRDATILRLRLVRTLVTGATVSIIQRYIFRRVVDENRAVFTWKTLSEGEGIFAGMYLEETGWASLQESVEEEVTVVGVCVQQTPMRFGESRPRTTDSQTFCKLLHDMLNENAQIITTALSKMLIHETLAGIDV</sequence>
<reference evidence="1 2" key="1">
    <citation type="submission" date="2024-09" db="EMBL/GenBank/DDBJ databases">
        <title>Genome sequencing and assembly of Phytophthora oleae, isolate VK10A, causative agent of rot of olive drupes.</title>
        <authorList>
            <person name="Conti Taguali S."/>
            <person name="Riolo M."/>
            <person name="La Spada F."/>
            <person name="Cacciola S.O."/>
            <person name="Dionisio G."/>
        </authorList>
    </citation>
    <scope>NUCLEOTIDE SEQUENCE [LARGE SCALE GENOMIC DNA]</scope>
    <source>
        <strain evidence="1 2">VK10A</strain>
    </source>
</reference>
<dbReference type="EMBL" id="JBIMZQ010000006">
    <property type="protein sequence ID" value="KAL3670937.1"/>
    <property type="molecule type" value="Genomic_DNA"/>
</dbReference>
<dbReference type="AlphaFoldDB" id="A0ABD3FVI6"/>
<dbReference type="Proteomes" id="UP001632037">
    <property type="component" value="Unassembled WGS sequence"/>
</dbReference>
<evidence type="ECO:0000313" key="2">
    <source>
        <dbReference type="Proteomes" id="UP001632037"/>
    </source>
</evidence>
<gene>
    <name evidence="1" type="ORF">V7S43_004122</name>
</gene>
<name>A0ABD3FVI6_9STRA</name>
<organism evidence="1 2">
    <name type="scientific">Phytophthora oleae</name>
    <dbReference type="NCBI Taxonomy" id="2107226"/>
    <lineage>
        <taxon>Eukaryota</taxon>
        <taxon>Sar</taxon>
        <taxon>Stramenopiles</taxon>
        <taxon>Oomycota</taxon>
        <taxon>Peronosporomycetes</taxon>
        <taxon>Peronosporales</taxon>
        <taxon>Peronosporaceae</taxon>
        <taxon>Phytophthora</taxon>
    </lineage>
</organism>
<comment type="caution">
    <text evidence="1">The sequence shown here is derived from an EMBL/GenBank/DDBJ whole genome shotgun (WGS) entry which is preliminary data.</text>
</comment>